<dbReference type="OrthoDB" id="9901850at2759"/>
<feature type="coiled-coil region" evidence="1">
    <location>
        <begin position="257"/>
        <end position="291"/>
    </location>
</feature>
<gene>
    <name evidence="4" type="primary">Spata1</name>
    <name evidence="4" type="ORF">EULNIG_R08831</name>
</gene>
<dbReference type="InterPro" id="IPR039062">
    <property type="entry name" value="SPAT1"/>
</dbReference>
<comment type="caution">
    <text evidence="4">The sequence shown here is derived from an EMBL/GenBank/DDBJ whole genome shotgun (WGS) entry which is preliminary data.</text>
</comment>
<evidence type="ECO:0000256" key="1">
    <source>
        <dbReference type="SAM" id="Coils"/>
    </source>
</evidence>
<organism evidence="4 5">
    <name type="scientific">Eulacestoma nigropectus</name>
    <name type="common">wattled ploughbill</name>
    <dbReference type="NCBI Taxonomy" id="461239"/>
    <lineage>
        <taxon>Eukaryota</taxon>
        <taxon>Metazoa</taxon>
        <taxon>Chordata</taxon>
        <taxon>Craniata</taxon>
        <taxon>Vertebrata</taxon>
        <taxon>Euteleostomi</taxon>
        <taxon>Archelosauria</taxon>
        <taxon>Archosauria</taxon>
        <taxon>Dinosauria</taxon>
        <taxon>Saurischia</taxon>
        <taxon>Theropoda</taxon>
        <taxon>Coelurosauria</taxon>
        <taxon>Aves</taxon>
        <taxon>Neognathae</taxon>
        <taxon>Neoaves</taxon>
        <taxon>Telluraves</taxon>
        <taxon>Australaves</taxon>
        <taxon>Passeriformes</taxon>
        <taxon>Corvoidea</taxon>
        <taxon>Pachycephalidae</taxon>
        <taxon>Eulacestoma</taxon>
    </lineage>
</organism>
<feature type="non-terminal residue" evidence="4">
    <location>
        <position position="1"/>
    </location>
</feature>
<sequence length="422" mass="48953">LVELHVFYVPAEVWNLKLNTVPVALSSKFVSAGFIRVSPHVTLRMLREKLGEYLGGVAVADKFQFLKCIGKKLVVVKAKQETELELKSFASPYALYPELYLLPGVEYFEDVYPLPSSTQQKHHFIEEANRFGHGSRLSSLSQQRPEKRKPFLESVQSRHQVENLEAPSPVEWGEKEPVPVSHTNDKQDNNNRSQENHLQQNRTRKTRADLGEKLDNQADENKKNHLTCPKEYISPPSPPFLALTVNPAQVPVIQAAKNKMVEQLQQMKKDRRHMEKTREELIKKAKGLLEQNKLRRYHVCEEWKKKYFEAKKATVSLEDTVNKLRQDLELYYQKLLLQLEARDSRKRPNNTTNSKNYTIIRIATVQHELDQLRRKLDDTKMKLIIEIRMRKQAASDLRALRAELAQKKIHSALILQSRKSGI</sequence>
<reference evidence="4 5" key="1">
    <citation type="submission" date="2019-09" db="EMBL/GenBank/DDBJ databases">
        <title>Bird 10,000 Genomes (B10K) Project - Family phase.</title>
        <authorList>
            <person name="Zhang G."/>
        </authorList>
    </citation>
    <scope>NUCLEOTIDE SEQUENCE [LARGE SCALE GENOMIC DNA]</scope>
    <source>
        <strain evidence="4">B10K-DU-029-39</strain>
        <tissue evidence="4">Heart or muscle</tissue>
    </source>
</reference>
<accession>A0A7K8CWQ6</accession>
<dbReference type="PANTHER" id="PTHR14421">
    <property type="entry name" value="SPERMATOGENESIS-ASSOCIATED PROTEIN 1"/>
    <property type="match status" value="1"/>
</dbReference>
<protein>
    <submittedName>
        <fullName evidence="4">SPAT1 protein</fullName>
    </submittedName>
</protein>
<keyword evidence="1" id="KW-0175">Coiled coil</keyword>
<evidence type="ECO:0000256" key="2">
    <source>
        <dbReference type="SAM" id="MobiDB-lite"/>
    </source>
</evidence>
<evidence type="ECO:0000313" key="4">
    <source>
        <dbReference type="EMBL" id="NXB31546.1"/>
    </source>
</evidence>
<evidence type="ECO:0000313" key="5">
    <source>
        <dbReference type="Proteomes" id="UP000540150"/>
    </source>
</evidence>
<evidence type="ECO:0000259" key="3">
    <source>
        <dbReference type="Pfam" id="PF15743"/>
    </source>
</evidence>
<name>A0A7K8CWQ6_9CORV</name>
<dbReference type="PANTHER" id="PTHR14421:SF3">
    <property type="entry name" value="SPERMATOGENESIS-ASSOCIATED PROTEIN 1"/>
    <property type="match status" value="1"/>
</dbReference>
<dbReference type="AlphaFoldDB" id="A0A7K8CWQ6"/>
<keyword evidence="5" id="KW-1185">Reference proteome</keyword>
<dbReference type="InterPro" id="IPR031478">
    <property type="entry name" value="SPATA1_C"/>
</dbReference>
<dbReference type="EMBL" id="VZTE01001983">
    <property type="protein sequence ID" value="NXB31546.1"/>
    <property type="molecule type" value="Genomic_DNA"/>
</dbReference>
<proteinExistence type="predicted"/>
<dbReference type="Pfam" id="PF15743">
    <property type="entry name" value="SPATA1_C"/>
    <property type="match status" value="1"/>
</dbReference>
<feature type="region of interest" description="Disordered" evidence="2">
    <location>
        <begin position="135"/>
        <end position="209"/>
    </location>
</feature>
<dbReference type="Proteomes" id="UP000540150">
    <property type="component" value="Unassembled WGS sequence"/>
</dbReference>
<feature type="non-terminal residue" evidence="4">
    <location>
        <position position="422"/>
    </location>
</feature>
<feature type="domain" description="Spermatogenesis-associated protein 1 C-terminal" evidence="3">
    <location>
        <begin position="262"/>
        <end position="408"/>
    </location>
</feature>
<feature type="compositionally biased region" description="Basic and acidic residues" evidence="2">
    <location>
        <begin position="172"/>
        <end position="189"/>
    </location>
</feature>
<feature type="compositionally biased region" description="Polar residues" evidence="2">
    <location>
        <begin position="190"/>
        <end position="201"/>
    </location>
</feature>